<protein>
    <submittedName>
        <fullName evidence="2">Uncharacterized protein</fullName>
    </submittedName>
</protein>
<comment type="caution">
    <text evidence="2">The sequence shown here is derived from an EMBL/GenBank/DDBJ whole genome shotgun (WGS) entry which is preliminary data.</text>
</comment>
<keyword evidence="1" id="KW-0812">Transmembrane</keyword>
<sequence>MRKFITNGAVLSSVFAIVPLLRQTATQRRKWKVALMWLAWGVGVAVAVASVLDDIDEAREAELEND</sequence>
<dbReference type="EMBL" id="WBJY01000001">
    <property type="protein sequence ID" value="KAB1649205.1"/>
    <property type="molecule type" value="Genomic_DNA"/>
</dbReference>
<dbReference type="Proteomes" id="UP000431744">
    <property type="component" value="Unassembled WGS sequence"/>
</dbReference>
<proteinExistence type="predicted"/>
<organism evidence="2 3">
    <name type="scientific">Pseudoclavibacter endophyticus</name>
    <dbReference type="NCBI Taxonomy" id="1778590"/>
    <lineage>
        <taxon>Bacteria</taxon>
        <taxon>Bacillati</taxon>
        <taxon>Actinomycetota</taxon>
        <taxon>Actinomycetes</taxon>
        <taxon>Micrococcales</taxon>
        <taxon>Microbacteriaceae</taxon>
        <taxon>Pseudoclavibacter</taxon>
    </lineage>
</organism>
<dbReference type="OrthoDB" id="5120536at2"/>
<feature type="transmembrane region" description="Helical" evidence="1">
    <location>
        <begin position="33"/>
        <end position="52"/>
    </location>
</feature>
<name>A0A6H9WQZ7_9MICO</name>
<evidence type="ECO:0000313" key="2">
    <source>
        <dbReference type="EMBL" id="KAB1649205.1"/>
    </source>
</evidence>
<keyword evidence="1" id="KW-0472">Membrane</keyword>
<accession>A0A6H9WQZ7</accession>
<reference evidence="2 3" key="1">
    <citation type="submission" date="2019-09" db="EMBL/GenBank/DDBJ databases">
        <title>Phylogeny of genus Pseudoclavibacter and closely related genus.</title>
        <authorList>
            <person name="Li Y."/>
        </authorList>
    </citation>
    <scope>NUCLEOTIDE SEQUENCE [LARGE SCALE GENOMIC DNA]</scope>
    <source>
        <strain evidence="2 3">EGI 60007</strain>
    </source>
</reference>
<gene>
    <name evidence="2" type="ORF">F8O04_02695</name>
</gene>
<dbReference type="AlphaFoldDB" id="A0A6H9WQZ7"/>
<evidence type="ECO:0000313" key="3">
    <source>
        <dbReference type="Proteomes" id="UP000431744"/>
    </source>
</evidence>
<keyword evidence="3" id="KW-1185">Reference proteome</keyword>
<keyword evidence="1" id="KW-1133">Transmembrane helix</keyword>
<evidence type="ECO:0000256" key="1">
    <source>
        <dbReference type="SAM" id="Phobius"/>
    </source>
</evidence>
<dbReference type="RefSeq" id="WP_158027797.1">
    <property type="nucleotide sequence ID" value="NZ_BMHG01000001.1"/>
</dbReference>